<reference evidence="2" key="1">
    <citation type="submission" date="2023-09" db="EMBL/GenBank/DDBJ databases">
        <title>Paenibacillus sp. chi10 Genome sequencing and assembly.</title>
        <authorList>
            <person name="Kim I."/>
        </authorList>
    </citation>
    <scope>NUCLEOTIDE SEQUENCE [LARGE SCALE GENOMIC DNA]</scope>
    <source>
        <strain evidence="2">chi10</strain>
    </source>
</reference>
<evidence type="ECO:0000313" key="1">
    <source>
        <dbReference type="EMBL" id="MDT8975018.1"/>
    </source>
</evidence>
<protein>
    <recommendedName>
        <fullName evidence="3">Phage structural protein</fullName>
    </recommendedName>
</protein>
<dbReference type="AlphaFoldDB" id="A0AAJ2JQB4"/>
<organism evidence="1 2">
    <name type="scientific">Paenibacillus suaedae</name>
    <dbReference type="NCBI Taxonomy" id="3077233"/>
    <lineage>
        <taxon>Bacteria</taxon>
        <taxon>Bacillati</taxon>
        <taxon>Bacillota</taxon>
        <taxon>Bacilli</taxon>
        <taxon>Bacillales</taxon>
        <taxon>Paenibacillaceae</taxon>
        <taxon>Paenibacillus</taxon>
    </lineage>
</organism>
<dbReference type="EMBL" id="JAVYAA010000001">
    <property type="protein sequence ID" value="MDT8975018.1"/>
    <property type="molecule type" value="Genomic_DNA"/>
</dbReference>
<evidence type="ECO:0000313" key="2">
    <source>
        <dbReference type="Proteomes" id="UP001250538"/>
    </source>
</evidence>
<accession>A0AAJ2JQB4</accession>
<dbReference type="Proteomes" id="UP001250538">
    <property type="component" value="Unassembled WGS sequence"/>
</dbReference>
<gene>
    <name evidence="1" type="ORF">RQP50_02035</name>
</gene>
<dbReference type="RefSeq" id="WP_315742837.1">
    <property type="nucleotide sequence ID" value="NZ_JAVYAA010000001.1"/>
</dbReference>
<keyword evidence="2" id="KW-1185">Reference proteome</keyword>
<proteinExistence type="predicted"/>
<name>A0AAJ2JQB4_9BACL</name>
<evidence type="ECO:0008006" key="3">
    <source>
        <dbReference type="Google" id="ProtNLM"/>
    </source>
</evidence>
<comment type="caution">
    <text evidence="1">The sequence shown here is derived from an EMBL/GenBank/DDBJ whole genome shotgun (WGS) entry which is preliminary data.</text>
</comment>
<sequence>MARFGVKEVADVMFYNLLTNKAELYLDTLKLSNLENTAESSFATGGKGGSRLVGWDFGRTATFNIQDALLNPKSIAMQTGTGLEKRTEMIYERVVAVATDGGSNISKIVLEEKADKDSVQIYFSEDGYSQGKEVPTASITVTDKEITVPSSDLPVGQKVIVYFTYQTTSDAEVLTIKSDKFSGYYRVVGKTVWRSETTGKDEKVQIVIPKAKIGSEFTLTMQPDGDPSVFDMKLDVFKDPASTDMVKIVRY</sequence>